<sequence>MGVRLVRRSARVRPQVQPVGDARPGRGAQGPQAERAEIIRAGGWGGVRMSKSNIYLAVIAGAFAVMAAGGAQAQAAPASAAGSTYKPTLEDWVSVNDAVDNYTLGLELHDMARFDRAFWPKGTIVAQPEPGKSFTMPYRAAAAGPPPRPAGAPPMTNGIGTGAEPWHLSLSHHFEFQSPTKATHYGYFVSVYPDLKTKITTVGLPGHYADTLEKRNGEWRILQRVTVIGGK</sequence>
<dbReference type="EMBL" id="RCZC01000002">
    <property type="protein sequence ID" value="TPG54295.1"/>
    <property type="molecule type" value="Genomic_DNA"/>
</dbReference>
<evidence type="ECO:0000313" key="5">
    <source>
        <dbReference type="Proteomes" id="UP000319931"/>
    </source>
</evidence>
<protein>
    <recommendedName>
        <fullName evidence="3">SnoaL-like domain-containing protein</fullName>
    </recommendedName>
</protein>
<evidence type="ECO:0000256" key="1">
    <source>
        <dbReference type="SAM" id="MobiDB-lite"/>
    </source>
</evidence>
<reference evidence="4 5" key="1">
    <citation type="journal article" date="2019" name="Environ. Microbiol.">
        <title>Species interactions and distinct microbial communities in high Arctic permafrost affected cryosols are associated with the CH4 and CO2 gas fluxes.</title>
        <authorList>
            <person name="Altshuler I."/>
            <person name="Hamel J."/>
            <person name="Turney S."/>
            <person name="Magnuson E."/>
            <person name="Levesque R."/>
            <person name="Greer C."/>
            <person name="Whyte L.G."/>
        </authorList>
    </citation>
    <scope>NUCLEOTIDE SEQUENCE [LARGE SCALE GENOMIC DNA]</scope>
    <source>
        <strain evidence="4 5">E6.1</strain>
    </source>
</reference>
<keyword evidence="2" id="KW-0812">Transmembrane</keyword>
<dbReference type="InterPro" id="IPR037401">
    <property type="entry name" value="SnoaL-like"/>
</dbReference>
<feature type="domain" description="SnoaL-like" evidence="3">
    <location>
        <begin position="88"/>
        <end position="224"/>
    </location>
</feature>
<feature type="region of interest" description="Disordered" evidence="1">
    <location>
        <begin position="9"/>
        <end position="33"/>
    </location>
</feature>
<comment type="caution">
    <text evidence="4">The sequence shown here is derived from an EMBL/GenBank/DDBJ whole genome shotgun (WGS) entry which is preliminary data.</text>
</comment>
<dbReference type="OrthoDB" id="7585039at2"/>
<evidence type="ECO:0000313" key="4">
    <source>
        <dbReference type="EMBL" id="TPG54295.1"/>
    </source>
</evidence>
<name>A0A502FXR0_9SPHN</name>
<organism evidence="4 5">
    <name type="scientific">Sphingomonas glacialis</name>
    <dbReference type="NCBI Taxonomy" id="658225"/>
    <lineage>
        <taxon>Bacteria</taxon>
        <taxon>Pseudomonadati</taxon>
        <taxon>Pseudomonadota</taxon>
        <taxon>Alphaproteobacteria</taxon>
        <taxon>Sphingomonadales</taxon>
        <taxon>Sphingomonadaceae</taxon>
        <taxon>Sphingomonas</taxon>
    </lineage>
</organism>
<dbReference type="SUPFAM" id="SSF54427">
    <property type="entry name" value="NTF2-like"/>
    <property type="match status" value="1"/>
</dbReference>
<dbReference type="InterPro" id="IPR032710">
    <property type="entry name" value="NTF2-like_dom_sf"/>
</dbReference>
<evidence type="ECO:0000256" key="2">
    <source>
        <dbReference type="SAM" id="Phobius"/>
    </source>
</evidence>
<evidence type="ECO:0000259" key="3">
    <source>
        <dbReference type="Pfam" id="PF13577"/>
    </source>
</evidence>
<dbReference type="Gene3D" id="3.10.450.50">
    <property type="match status" value="1"/>
</dbReference>
<keyword evidence="2" id="KW-1133">Transmembrane helix</keyword>
<accession>A0A502FXR0</accession>
<keyword evidence="2" id="KW-0472">Membrane</keyword>
<dbReference type="Pfam" id="PF13577">
    <property type="entry name" value="SnoaL_4"/>
    <property type="match status" value="1"/>
</dbReference>
<dbReference type="AlphaFoldDB" id="A0A502FXR0"/>
<keyword evidence="5" id="KW-1185">Reference proteome</keyword>
<proteinExistence type="predicted"/>
<gene>
    <name evidence="4" type="ORF">EAH76_06340</name>
</gene>
<feature type="transmembrane region" description="Helical" evidence="2">
    <location>
        <begin position="54"/>
        <end position="73"/>
    </location>
</feature>
<dbReference type="Proteomes" id="UP000319931">
    <property type="component" value="Unassembled WGS sequence"/>
</dbReference>